<dbReference type="GO" id="GO:0009380">
    <property type="term" value="C:excinuclease repair complex"/>
    <property type="evidence" value="ECO:0007669"/>
    <property type="project" value="InterPro"/>
</dbReference>
<feature type="domain" description="ABC transporter" evidence="19">
    <location>
        <begin position="619"/>
        <end position="951"/>
    </location>
</feature>
<dbReference type="CDD" id="cd03271">
    <property type="entry name" value="ABC_UvrA_II"/>
    <property type="match status" value="1"/>
</dbReference>
<evidence type="ECO:0000256" key="7">
    <source>
        <dbReference type="ARBA" id="ARBA00022769"/>
    </source>
</evidence>
<evidence type="ECO:0000259" key="19">
    <source>
        <dbReference type="PROSITE" id="PS50893"/>
    </source>
</evidence>
<dbReference type="FunFam" id="1.20.1580.10:FF:000002">
    <property type="entry name" value="UvrABC system protein A"/>
    <property type="match status" value="1"/>
</dbReference>
<dbReference type="Gene3D" id="1.20.1580.10">
    <property type="entry name" value="ABC transporter ATPase like domain"/>
    <property type="match status" value="3"/>
</dbReference>
<keyword evidence="10 18" id="KW-0067">ATP-binding</keyword>
<dbReference type="SUPFAM" id="SSF52540">
    <property type="entry name" value="P-loop containing nucleoside triphosphate hydrolases"/>
    <property type="match status" value="2"/>
</dbReference>
<dbReference type="EMBL" id="BJWG01000001">
    <property type="protein sequence ID" value="GEL93612.1"/>
    <property type="molecule type" value="Genomic_DNA"/>
</dbReference>
<organism evidence="20 21">
    <name type="scientific">Cellulomonas composti</name>
    <dbReference type="NCBI Taxonomy" id="266130"/>
    <lineage>
        <taxon>Bacteria</taxon>
        <taxon>Bacillati</taxon>
        <taxon>Actinomycetota</taxon>
        <taxon>Actinomycetes</taxon>
        <taxon>Micrococcales</taxon>
        <taxon>Cellulomonadaceae</taxon>
        <taxon>Cellulomonas</taxon>
    </lineage>
</organism>
<dbReference type="PROSITE" id="PS00211">
    <property type="entry name" value="ABC_TRANSPORTER_1"/>
    <property type="match status" value="2"/>
</dbReference>
<proteinExistence type="inferred from homology"/>
<evidence type="ECO:0000256" key="17">
    <source>
        <dbReference type="ARBA" id="ARBA00042156"/>
    </source>
</evidence>
<dbReference type="GO" id="GO:0009432">
    <property type="term" value="P:SOS response"/>
    <property type="evidence" value="ECO:0007669"/>
    <property type="project" value="UniProtKB-UniRule"/>
</dbReference>
<gene>
    <name evidence="18 20" type="primary">uvrA</name>
    <name evidence="20" type="ORF">CCO02nite_02700</name>
</gene>
<dbReference type="Proteomes" id="UP000321720">
    <property type="component" value="Unassembled WGS sequence"/>
</dbReference>
<dbReference type="GO" id="GO:0016887">
    <property type="term" value="F:ATP hydrolysis activity"/>
    <property type="evidence" value="ECO:0007669"/>
    <property type="project" value="InterPro"/>
</dbReference>
<comment type="subcellular location">
    <subcellularLocation>
        <location evidence="1 18">Cytoplasm</location>
    </subcellularLocation>
</comment>
<keyword evidence="12 18" id="KW-0238">DNA-binding</keyword>
<keyword evidence="5 18" id="KW-0547">Nucleotide-binding</keyword>
<dbReference type="PROSITE" id="PS50893">
    <property type="entry name" value="ABC_TRANSPORTER_2"/>
    <property type="match status" value="1"/>
</dbReference>
<dbReference type="GO" id="GO:0005524">
    <property type="term" value="F:ATP binding"/>
    <property type="evidence" value="ECO:0007669"/>
    <property type="project" value="UniProtKB-UniRule"/>
</dbReference>
<dbReference type="InterPro" id="IPR027417">
    <property type="entry name" value="P-loop_NTPase"/>
</dbReference>
<evidence type="ECO:0000256" key="5">
    <source>
        <dbReference type="ARBA" id="ARBA00022741"/>
    </source>
</evidence>
<dbReference type="Gene3D" id="3.30.190.20">
    <property type="match status" value="1"/>
</dbReference>
<dbReference type="GO" id="GO:0005737">
    <property type="term" value="C:cytoplasm"/>
    <property type="evidence" value="ECO:0007669"/>
    <property type="project" value="UniProtKB-SubCell"/>
</dbReference>
<accession>A0A511J6H1</accession>
<keyword evidence="14 18" id="KW-0742">SOS response</keyword>
<keyword evidence="6 18" id="KW-0227">DNA damage</keyword>
<dbReference type="GO" id="GO:0009381">
    <property type="term" value="F:excinuclease ABC activity"/>
    <property type="evidence" value="ECO:0007669"/>
    <property type="project" value="UniProtKB-UniRule"/>
</dbReference>
<comment type="caution">
    <text evidence="20">The sequence shown here is derived from an EMBL/GenBank/DDBJ whole genome shotgun (WGS) entry which is preliminary data.</text>
</comment>
<evidence type="ECO:0000256" key="6">
    <source>
        <dbReference type="ARBA" id="ARBA00022763"/>
    </source>
</evidence>
<keyword evidence="9 18" id="KW-0862">Zinc</keyword>
<evidence type="ECO:0000256" key="3">
    <source>
        <dbReference type="ARBA" id="ARBA00022723"/>
    </source>
</evidence>
<keyword evidence="11 18" id="KW-0267">Excision nuclease</keyword>
<keyword evidence="4 18" id="KW-0677">Repeat</keyword>
<keyword evidence="13 18" id="KW-0234">DNA repair</keyword>
<keyword evidence="2 18" id="KW-0963">Cytoplasm</keyword>
<comment type="function">
    <text evidence="18">The UvrABC repair system catalyzes the recognition and processing of DNA lesions. UvrA is an ATPase and a DNA-binding protein. A damage recognition complex composed of 2 UvrA and 2 UvrB subunits scans DNA for abnormalities. When the presence of a lesion has been verified by UvrB, the UvrA molecules dissociate.</text>
</comment>
<dbReference type="PANTHER" id="PTHR43152:SF3">
    <property type="entry name" value="UVRABC SYSTEM PROTEIN A"/>
    <property type="match status" value="1"/>
</dbReference>
<evidence type="ECO:0000256" key="13">
    <source>
        <dbReference type="ARBA" id="ARBA00023204"/>
    </source>
</evidence>
<dbReference type="GO" id="GO:0008270">
    <property type="term" value="F:zinc ion binding"/>
    <property type="evidence" value="ECO:0007669"/>
    <property type="project" value="UniProtKB-UniRule"/>
</dbReference>
<evidence type="ECO:0000256" key="14">
    <source>
        <dbReference type="ARBA" id="ARBA00023236"/>
    </source>
</evidence>
<dbReference type="Pfam" id="PF17760">
    <property type="entry name" value="UvrA_inter"/>
    <property type="match status" value="1"/>
</dbReference>
<dbReference type="RefSeq" id="WP_371862463.1">
    <property type="nucleotide sequence ID" value="NZ_BJWG01000001.1"/>
</dbReference>
<feature type="zinc finger region" description="C4-type" evidence="18">
    <location>
        <begin position="754"/>
        <end position="780"/>
    </location>
</feature>
<dbReference type="FunFam" id="1.20.1580.10:FF:000001">
    <property type="entry name" value="UvrABC system protein A"/>
    <property type="match status" value="2"/>
</dbReference>
<dbReference type="Gene3D" id="3.40.50.300">
    <property type="entry name" value="P-loop containing nucleotide triphosphate hydrolases"/>
    <property type="match status" value="3"/>
</dbReference>
<evidence type="ECO:0000256" key="11">
    <source>
        <dbReference type="ARBA" id="ARBA00022881"/>
    </source>
</evidence>
<dbReference type="GO" id="GO:0006289">
    <property type="term" value="P:nucleotide-excision repair"/>
    <property type="evidence" value="ECO:0007669"/>
    <property type="project" value="UniProtKB-UniRule"/>
</dbReference>
<dbReference type="GO" id="GO:0003677">
    <property type="term" value="F:DNA binding"/>
    <property type="evidence" value="ECO:0007669"/>
    <property type="project" value="UniProtKB-UniRule"/>
</dbReference>
<keyword evidence="3 18" id="KW-0479">Metal-binding</keyword>
<name>A0A511J6H1_9CELL</name>
<dbReference type="CDD" id="cd03270">
    <property type="entry name" value="ABC_UvrA_I"/>
    <property type="match status" value="1"/>
</dbReference>
<dbReference type="PANTHER" id="PTHR43152">
    <property type="entry name" value="UVRABC SYSTEM PROTEIN A"/>
    <property type="match status" value="1"/>
</dbReference>
<feature type="binding site" evidence="18">
    <location>
        <begin position="42"/>
        <end position="49"/>
    </location>
    <ligand>
        <name>ATP</name>
        <dbReference type="ChEBI" id="CHEBI:30616"/>
    </ligand>
</feature>
<evidence type="ECO:0000256" key="16">
    <source>
        <dbReference type="ARBA" id="ARBA00039316"/>
    </source>
</evidence>
<keyword evidence="8 18" id="KW-0863">Zinc-finger</keyword>
<evidence type="ECO:0000256" key="12">
    <source>
        <dbReference type="ARBA" id="ARBA00023125"/>
    </source>
</evidence>
<evidence type="ECO:0000256" key="18">
    <source>
        <dbReference type="HAMAP-Rule" id="MF_00205"/>
    </source>
</evidence>
<dbReference type="InterPro" id="IPR041552">
    <property type="entry name" value="UvrA_DNA-bd"/>
</dbReference>
<reference evidence="20 21" key="1">
    <citation type="submission" date="2019-07" db="EMBL/GenBank/DDBJ databases">
        <title>Whole genome shotgun sequence of Cellulomonas composti NBRC 100758.</title>
        <authorList>
            <person name="Hosoyama A."/>
            <person name="Uohara A."/>
            <person name="Ohji S."/>
            <person name="Ichikawa N."/>
        </authorList>
    </citation>
    <scope>NUCLEOTIDE SEQUENCE [LARGE SCALE GENOMIC DNA]</scope>
    <source>
        <strain evidence="20 21">NBRC 100758</strain>
    </source>
</reference>
<keyword evidence="7 18" id="KW-0228">DNA excision</keyword>
<evidence type="ECO:0000256" key="8">
    <source>
        <dbReference type="ARBA" id="ARBA00022771"/>
    </source>
</evidence>
<dbReference type="Pfam" id="PF17755">
    <property type="entry name" value="UvrA_DNA-bind"/>
    <property type="match status" value="1"/>
</dbReference>
<dbReference type="HAMAP" id="MF_00205">
    <property type="entry name" value="UvrA"/>
    <property type="match status" value="1"/>
</dbReference>
<evidence type="ECO:0000256" key="9">
    <source>
        <dbReference type="ARBA" id="ARBA00022833"/>
    </source>
</evidence>
<dbReference type="InterPro" id="IPR003439">
    <property type="entry name" value="ABC_transporter-like_ATP-bd"/>
</dbReference>
<evidence type="ECO:0000256" key="15">
    <source>
        <dbReference type="ARBA" id="ARBA00038000"/>
    </source>
</evidence>
<dbReference type="InterPro" id="IPR004602">
    <property type="entry name" value="UvrA"/>
</dbReference>
<dbReference type="Gene3D" id="1.10.8.280">
    <property type="entry name" value="ABC transporter ATPase domain-like"/>
    <property type="match status" value="1"/>
</dbReference>
<feature type="binding site" evidence="18">
    <location>
        <begin position="655"/>
        <end position="662"/>
    </location>
    <ligand>
        <name>ATP</name>
        <dbReference type="ChEBI" id="CHEBI:30616"/>
    </ligand>
</feature>
<dbReference type="NCBIfam" id="NF001503">
    <property type="entry name" value="PRK00349.1"/>
    <property type="match status" value="1"/>
</dbReference>
<evidence type="ECO:0000313" key="20">
    <source>
        <dbReference type="EMBL" id="GEL93612.1"/>
    </source>
</evidence>
<evidence type="ECO:0000313" key="21">
    <source>
        <dbReference type="Proteomes" id="UP000321720"/>
    </source>
</evidence>
<protein>
    <recommendedName>
        <fullName evidence="16 18">UvrABC system protein A</fullName>
        <shortName evidence="18">UvrA protein</shortName>
    </recommendedName>
    <alternativeName>
        <fullName evidence="17 18">Excinuclease ABC subunit A</fullName>
    </alternativeName>
</protein>
<dbReference type="AlphaFoldDB" id="A0A511J6H1"/>
<dbReference type="InterPro" id="IPR017871">
    <property type="entry name" value="ABC_transporter-like_CS"/>
</dbReference>
<comment type="caution">
    <text evidence="18">Lacks conserved residue(s) required for the propagation of feature annotation.</text>
</comment>
<evidence type="ECO:0000256" key="10">
    <source>
        <dbReference type="ARBA" id="ARBA00022840"/>
    </source>
</evidence>
<evidence type="ECO:0000256" key="1">
    <source>
        <dbReference type="ARBA" id="ARBA00004496"/>
    </source>
</evidence>
<dbReference type="NCBIfam" id="TIGR00630">
    <property type="entry name" value="uvra"/>
    <property type="match status" value="1"/>
</dbReference>
<keyword evidence="21" id="KW-1185">Reference proteome</keyword>
<dbReference type="InterPro" id="IPR041102">
    <property type="entry name" value="UvrA_inter"/>
</dbReference>
<evidence type="ECO:0000256" key="4">
    <source>
        <dbReference type="ARBA" id="ARBA00022737"/>
    </source>
</evidence>
<sequence>MSVVERRLPGVNDRLVVQGAREHNLRNVDLDLPRDRLIVFTGLSGSGKSSLAFDTIFAEGQRRYVESLSAYARQFLGQMDKPDVDFIEGLSPAVSIDQKSTNRNPRSTVGTITEVYDYLRLLYARAGTQHCPECGERVTAQTPQQIVDRLLELPEGTRYQVLAPVVRGRKGEYADLFAELQGKGFARARVDGEVVQLTSPPTLEKKLKHDIEVVVDRLVAREGVQRRLTDSVETALGLAGGLLVVELVDADADDPARERRFSENRACPNDHVLSLDEIEPRTFSFNAPYGACPECTGIGSRLEVDPDLVIPDEELSLAQGAVAPWTQVALGYFGRVLEALADEMGFSMDVPWRALPQRAKDAVLHGRNHEVHVRYKNRWGRERQYSTGFEGVITFLERRHGETDSDWSKEKYEAYMREVPCPVCKGARLKPEVLAVLVGGRSIAQVCELPIREARDFLDGLTLGERERQIAVQVLKEIQARLGFLLDVGLDYLSLTRPAATLSGGEAQRIRLATQIGSGLVGVLYVLDEPSIGLHQRDNRRLIDTLTRLRDLGNTLIVVEHDEDTIRTADWIVDIGPGAGEHGGRVVHSGDLAGLLSSAESVTGAYLSGRRSIPMPAQRRAIDPKRQVTVVGAREHNLQGIDVSFPLGTFTAVTGVSGSGKSTLVNAILYTVLANELNGARQVAGRHTRVTGLEHLDKVVHVDQGPIGRTPRSNPATYTGVWDHVRKLFAETTEAKVRGYAPGRFSFNVKGGRCEACSGDGTIKIEMNFLPDVYVPCEVCHGARYNRETLEVHFKGKTVADVLAMPIEEAAEFFAAVPAISRHLTTLVSVGLGYVRLGQPAPTLSGGEAQRVKLAAELQRRSTGRTIYVLDEPTTGLHFEDIRKLLGVLQSLVDKGNTVIVIEHNLDVIKNADWVVDMGPEGGSGGGTVIAEGTPEQVAAVAESHTGRFLADVLPVEAERASA</sequence>
<evidence type="ECO:0000256" key="2">
    <source>
        <dbReference type="ARBA" id="ARBA00022490"/>
    </source>
</evidence>
<comment type="similarity">
    <text evidence="15 18">Belongs to the ABC transporter superfamily. UvrA family.</text>
</comment>
<comment type="subunit">
    <text evidence="18">Forms a heterotetramer with UvrB during the search for lesions.</text>
</comment>